<comment type="caution">
    <text evidence="2">The sequence shown here is derived from an EMBL/GenBank/DDBJ whole genome shotgun (WGS) entry which is preliminary data.</text>
</comment>
<evidence type="ECO:0000313" key="2">
    <source>
        <dbReference type="EMBL" id="MER6615725.1"/>
    </source>
</evidence>
<name>A0ABV1UZA6_9ACTN</name>
<evidence type="ECO:0000256" key="1">
    <source>
        <dbReference type="SAM" id="MobiDB-lite"/>
    </source>
</evidence>
<accession>A0ABV1UZA6</accession>
<organism evidence="2 3">
    <name type="scientific">Streptomyces xantholiticus</name>
    <dbReference type="NCBI Taxonomy" id="68285"/>
    <lineage>
        <taxon>Bacteria</taxon>
        <taxon>Bacillati</taxon>
        <taxon>Actinomycetota</taxon>
        <taxon>Actinomycetes</taxon>
        <taxon>Kitasatosporales</taxon>
        <taxon>Streptomycetaceae</taxon>
        <taxon>Streptomyces</taxon>
    </lineage>
</organism>
<keyword evidence="3" id="KW-1185">Reference proteome</keyword>
<dbReference type="EMBL" id="JBEPBX010000018">
    <property type="protein sequence ID" value="MER6615725.1"/>
    <property type="molecule type" value="Genomic_DNA"/>
</dbReference>
<sequence>MNLRRPWKLLTDRLPPELTGLGARIAWIADAGPSARPPARWTGTPGFRPPRACAPCTTERHDTAMLRMIDQVAARPHLLRMTALDDSPPPTSTSTRLLQSSTRPHGRGGGALGHVLLTAEKSGDA</sequence>
<feature type="region of interest" description="Disordered" evidence="1">
    <location>
        <begin position="81"/>
        <end position="125"/>
    </location>
</feature>
<reference evidence="2 3" key="1">
    <citation type="submission" date="2024-06" db="EMBL/GenBank/DDBJ databases">
        <title>The Natural Products Discovery Center: Release of the First 8490 Sequenced Strains for Exploring Actinobacteria Biosynthetic Diversity.</title>
        <authorList>
            <person name="Kalkreuter E."/>
            <person name="Kautsar S.A."/>
            <person name="Yang D."/>
            <person name="Bader C.D."/>
            <person name="Teijaro C.N."/>
            <person name="Fluegel L."/>
            <person name="Davis C.M."/>
            <person name="Simpson J.R."/>
            <person name="Lauterbach L."/>
            <person name="Steele A.D."/>
            <person name="Gui C."/>
            <person name="Meng S."/>
            <person name="Li G."/>
            <person name="Viehrig K."/>
            <person name="Ye F."/>
            <person name="Su P."/>
            <person name="Kiefer A.F."/>
            <person name="Nichols A."/>
            <person name="Cepeda A.J."/>
            <person name="Yan W."/>
            <person name="Fan B."/>
            <person name="Jiang Y."/>
            <person name="Adhikari A."/>
            <person name="Zheng C.-J."/>
            <person name="Schuster L."/>
            <person name="Cowan T.M."/>
            <person name="Smanski M.J."/>
            <person name="Chevrette M.G."/>
            <person name="De Carvalho L.P.S."/>
            <person name="Shen B."/>
        </authorList>
    </citation>
    <scope>NUCLEOTIDE SEQUENCE [LARGE SCALE GENOMIC DNA]</scope>
    <source>
        <strain evidence="2 3">NPDC000837</strain>
    </source>
</reference>
<dbReference type="RefSeq" id="WP_351977239.1">
    <property type="nucleotide sequence ID" value="NZ_JBEPBX010000018.1"/>
</dbReference>
<protein>
    <submittedName>
        <fullName evidence="2">Uncharacterized protein</fullName>
    </submittedName>
</protein>
<gene>
    <name evidence="2" type="ORF">ABT276_20655</name>
</gene>
<proteinExistence type="predicted"/>
<evidence type="ECO:0000313" key="3">
    <source>
        <dbReference type="Proteomes" id="UP001445472"/>
    </source>
</evidence>
<feature type="compositionally biased region" description="Low complexity" evidence="1">
    <location>
        <begin position="92"/>
        <end position="103"/>
    </location>
</feature>
<dbReference type="Proteomes" id="UP001445472">
    <property type="component" value="Unassembled WGS sequence"/>
</dbReference>